<evidence type="ECO:0000313" key="4">
    <source>
        <dbReference type="Proteomes" id="UP000595662"/>
    </source>
</evidence>
<feature type="transmembrane region" description="Helical" evidence="1">
    <location>
        <begin position="91"/>
        <end position="112"/>
    </location>
</feature>
<dbReference type="VEuPathDB" id="FungiDB:PDIP_60220"/>
<dbReference type="EMBL" id="CP060776">
    <property type="protein sequence ID" value="QQK44209.1"/>
    <property type="molecule type" value="Genomic_DNA"/>
</dbReference>
<feature type="transmembrane region" description="Helical" evidence="1">
    <location>
        <begin position="46"/>
        <end position="67"/>
    </location>
</feature>
<dbReference type="AlphaFoldDB" id="A0A7T7BLI1"/>
<keyword evidence="3" id="KW-0396">Initiation factor</keyword>
<keyword evidence="3" id="KW-0648">Protein biosynthesis</keyword>
<dbReference type="InterPro" id="IPR049326">
    <property type="entry name" value="Rhodopsin_dom_fungi"/>
</dbReference>
<sequence>MSPELKNTWTPTVNVLTWFLLVTATLSVLTRLGTKYFIFRKWTFDDGLATASLVFCIAQSIAISMATKNGLGQHLHMLSVLQVESVMKAEYSATFLFIASICFSKLSVLIFIRNLTPAPLDRRFALVLGIFIGLWTITSIFTAAFQCQVPQTWNYVKGTCFDRSAWWRYLGVTNILSEGGIIGQALLVIVRIQTDFSRKASLSSVFLIRIIVIISIILQLVYASETSSGDFTYEAWTVAVSTQVAQCVSIVTACSPQFKPFLDNLQSSGMGLGMMNSHHHGSKYKTYGMSTFKTFRRTADAHSETHELVSALHEGTNQTMVTSAPDEDTESQYSRSNIILETRTWTVTEGLSN</sequence>
<feature type="domain" description="Rhodopsin" evidence="2">
    <location>
        <begin position="31"/>
        <end position="262"/>
    </location>
</feature>
<reference evidence="3 4" key="1">
    <citation type="submission" date="2020-08" db="EMBL/GenBank/DDBJ databases">
        <title>The completed genome sequence of the pathogenic ascomycete fungus Penicillium digitatum.</title>
        <authorList>
            <person name="Wang M."/>
        </authorList>
    </citation>
    <scope>NUCLEOTIDE SEQUENCE [LARGE SCALE GENOMIC DNA]</scope>
    <source>
        <strain evidence="3 4">PdW03</strain>
    </source>
</reference>
<evidence type="ECO:0000256" key="1">
    <source>
        <dbReference type="SAM" id="Phobius"/>
    </source>
</evidence>
<dbReference type="GO" id="GO:0003743">
    <property type="term" value="F:translation initiation factor activity"/>
    <property type="evidence" value="ECO:0007669"/>
    <property type="project" value="UniProtKB-KW"/>
</dbReference>
<evidence type="ECO:0000259" key="2">
    <source>
        <dbReference type="Pfam" id="PF20684"/>
    </source>
</evidence>
<feature type="transmembrane region" description="Helical" evidence="1">
    <location>
        <begin position="202"/>
        <end position="222"/>
    </location>
</feature>
<keyword evidence="1" id="KW-0472">Membrane</keyword>
<keyword evidence="1" id="KW-1133">Transmembrane helix</keyword>
<feature type="transmembrane region" description="Helical" evidence="1">
    <location>
        <begin position="124"/>
        <end position="146"/>
    </location>
</feature>
<feature type="transmembrane region" description="Helical" evidence="1">
    <location>
        <begin position="166"/>
        <end position="190"/>
    </location>
</feature>
<proteinExistence type="predicted"/>
<dbReference type="VEuPathDB" id="FungiDB:PDIP_60210"/>
<feature type="transmembrane region" description="Helical" evidence="1">
    <location>
        <begin position="15"/>
        <end position="34"/>
    </location>
</feature>
<protein>
    <submittedName>
        <fullName evidence="3">Initiation factor 2B related protein</fullName>
    </submittedName>
</protein>
<dbReference type="Proteomes" id="UP000595662">
    <property type="component" value="Chromosome 3"/>
</dbReference>
<organism evidence="3 4">
    <name type="scientific">Penicillium digitatum</name>
    <name type="common">Green mold</name>
    <dbReference type="NCBI Taxonomy" id="36651"/>
    <lineage>
        <taxon>Eukaryota</taxon>
        <taxon>Fungi</taxon>
        <taxon>Dikarya</taxon>
        <taxon>Ascomycota</taxon>
        <taxon>Pezizomycotina</taxon>
        <taxon>Eurotiomycetes</taxon>
        <taxon>Eurotiomycetidae</taxon>
        <taxon>Eurotiales</taxon>
        <taxon>Aspergillaceae</taxon>
        <taxon>Penicillium</taxon>
    </lineage>
</organism>
<dbReference type="Pfam" id="PF20684">
    <property type="entry name" value="Fung_rhodopsin"/>
    <property type="match status" value="1"/>
</dbReference>
<name>A0A7T7BLI1_PENDI</name>
<dbReference type="RefSeq" id="XP_065956954.1">
    <property type="nucleotide sequence ID" value="XM_066101871.1"/>
</dbReference>
<evidence type="ECO:0000313" key="3">
    <source>
        <dbReference type="EMBL" id="QQK44209.1"/>
    </source>
</evidence>
<keyword evidence="1" id="KW-0812">Transmembrane</keyword>
<gene>
    <name evidence="3" type="ORF">Pdw03_8110</name>
</gene>
<dbReference type="GeneID" id="26234337"/>
<accession>A0A7T7BLI1</accession>
<dbReference type="PANTHER" id="PTHR38794">
    <property type="entry name" value="INTEGRAL MEMBRANE PROTEIN"/>
    <property type="match status" value="1"/>
</dbReference>
<dbReference type="PANTHER" id="PTHR38794:SF1">
    <property type="entry name" value="INTEGRAL MEMBRANE PROTEIN"/>
    <property type="match status" value="1"/>
</dbReference>